<dbReference type="InterPro" id="IPR050661">
    <property type="entry name" value="BglG_antiterminators"/>
</dbReference>
<dbReference type="EMBL" id="BRZA01000002">
    <property type="protein sequence ID" value="GLC89078.1"/>
    <property type="molecule type" value="Genomic_DNA"/>
</dbReference>
<dbReference type="InterPro" id="IPR013196">
    <property type="entry name" value="HTH_11"/>
</dbReference>
<dbReference type="InterPro" id="IPR007737">
    <property type="entry name" value="Mga_HTH"/>
</dbReference>
<keyword evidence="2" id="KW-0677">Repeat</keyword>
<reference evidence="9" key="1">
    <citation type="submission" date="2022-08" db="EMBL/GenBank/DDBJ databases">
        <title>Draft genome sequence of Lysinibacillus sp. strain KH24.</title>
        <authorList>
            <person name="Kanbe H."/>
            <person name="Itoh H."/>
        </authorList>
    </citation>
    <scope>NUCLEOTIDE SEQUENCE</scope>
    <source>
        <strain evidence="9">KH24</strain>
    </source>
</reference>
<dbReference type="InterPro" id="IPR036095">
    <property type="entry name" value="PTS_EIIB-like_sf"/>
</dbReference>
<dbReference type="Pfam" id="PF00874">
    <property type="entry name" value="PRD"/>
    <property type="match status" value="2"/>
</dbReference>
<dbReference type="Pfam" id="PF08279">
    <property type="entry name" value="HTH_11"/>
    <property type="match status" value="1"/>
</dbReference>
<evidence type="ECO:0000259" key="6">
    <source>
        <dbReference type="PROSITE" id="PS51094"/>
    </source>
</evidence>
<evidence type="ECO:0000313" key="9">
    <source>
        <dbReference type="EMBL" id="GLC89078.1"/>
    </source>
</evidence>
<dbReference type="PANTHER" id="PTHR30185:SF12">
    <property type="entry name" value="TRANSCRIPTIONAL REGULATOR MANR"/>
    <property type="match status" value="1"/>
</dbReference>
<dbReference type="InterPro" id="IPR016152">
    <property type="entry name" value="PTrfase/Anion_transptr"/>
</dbReference>
<dbReference type="PROSITE" id="PS51094">
    <property type="entry name" value="PTS_EIIA_TYPE_2"/>
    <property type="match status" value="1"/>
</dbReference>
<evidence type="ECO:0000256" key="2">
    <source>
        <dbReference type="ARBA" id="ARBA00022737"/>
    </source>
</evidence>
<dbReference type="Gene3D" id="1.10.1790.10">
    <property type="entry name" value="PRD domain"/>
    <property type="match status" value="2"/>
</dbReference>
<dbReference type="RefSeq" id="WP_264988824.1">
    <property type="nucleotide sequence ID" value="NZ_BRZA01000002.1"/>
</dbReference>
<evidence type="ECO:0000256" key="3">
    <source>
        <dbReference type="ARBA" id="ARBA00023015"/>
    </source>
</evidence>
<protein>
    <submittedName>
        <fullName evidence="9">Transcriptional antiterminator</fullName>
    </submittedName>
</protein>
<keyword evidence="1" id="KW-0808">Transferase</keyword>
<evidence type="ECO:0000259" key="7">
    <source>
        <dbReference type="PROSITE" id="PS51099"/>
    </source>
</evidence>
<organism evidence="9 10">
    <name type="scientific">Lysinibacillus piscis</name>
    <dbReference type="NCBI Taxonomy" id="2518931"/>
    <lineage>
        <taxon>Bacteria</taxon>
        <taxon>Bacillati</taxon>
        <taxon>Bacillota</taxon>
        <taxon>Bacilli</taxon>
        <taxon>Bacillales</taxon>
        <taxon>Bacillaceae</taxon>
        <taxon>Lysinibacillus</taxon>
    </lineage>
</organism>
<dbReference type="PANTHER" id="PTHR30185">
    <property type="entry name" value="CRYPTIC BETA-GLUCOSIDE BGL OPERON ANTITERMINATOR"/>
    <property type="match status" value="1"/>
</dbReference>
<evidence type="ECO:0000259" key="8">
    <source>
        <dbReference type="PROSITE" id="PS51372"/>
    </source>
</evidence>
<evidence type="ECO:0000256" key="1">
    <source>
        <dbReference type="ARBA" id="ARBA00022679"/>
    </source>
</evidence>
<dbReference type="SUPFAM" id="SSF55804">
    <property type="entry name" value="Phoshotransferase/anion transport protein"/>
    <property type="match status" value="1"/>
</dbReference>
<feature type="domain" description="PRD" evidence="8">
    <location>
        <begin position="177"/>
        <end position="281"/>
    </location>
</feature>
<dbReference type="InterPro" id="IPR013011">
    <property type="entry name" value="PTS_EIIB_2"/>
</dbReference>
<keyword evidence="10" id="KW-1185">Reference proteome</keyword>
<keyword evidence="5" id="KW-0804">Transcription</keyword>
<name>A0ABQ5NL96_9BACI</name>
<keyword evidence="4" id="KW-0010">Activator</keyword>
<sequence length="634" mass="73597">MNGRQVELLKFLSKQIDWTKGNVLANHLGVSVRTVRNDIQMINTHFSKEQKELITSSKQNGYMLSEKQFANILIQQQYSLVPSNADERITYILKKLLYSSETINLFDVADELFVSESTIEKDIQRIKLQYLIDLELERQDNQVLLLGNEKSKRSLLVRVLLNEAKGNIFDTVLYSKFFNKVNLQDIKEILLKIIHPYEIHLTDMAIMNIVLHLAIITDKTILNEHPISISEFSVQYDEEDFMMANEISDAISQLYDIAFPQPEINYMALLIASKKTLHYKSRLRNEIEKNTNIFYLNLTKQLLTSIYEKFLIDFRKDDELFVGLCMHIKELHNRVNRGGTLRNPILEETKKTFPLIYEMAKFVGNQFGKLVNQELSEDEFGLIALHLCASLERTASNNTNKKKVAIICPTGFASSQLIKAKLQKYADYIEEIGFFSLNEMEQLPLFKPDLVLTTIDMEINIPCRILLVSPFITDNQEKQLSDFFLDKSENMKESKKYFKESLFFNHLDFSTPDQVIEFLCKQLYKQHYVPVDYVHYIKKREAISPTSFGNLLALPHPSDKVASQTIISVGILEKPIQWGMQQVQLILLFALANDGKELHDHLFRDLISLLEKPSKMKNIIRANYFTQFLEELSK</sequence>
<dbReference type="PROSITE" id="PS51099">
    <property type="entry name" value="PTS_EIIB_TYPE_2"/>
    <property type="match status" value="1"/>
</dbReference>
<comment type="caution">
    <text evidence="9">The sequence shown here is derived from an EMBL/GenBank/DDBJ whole genome shotgun (WGS) entry which is preliminary data.</text>
</comment>
<dbReference type="InterPro" id="IPR011608">
    <property type="entry name" value="PRD"/>
</dbReference>
<accession>A0ABQ5NL96</accession>
<dbReference type="Pfam" id="PF05043">
    <property type="entry name" value="Mga"/>
    <property type="match status" value="1"/>
</dbReference>
<feature type="domain" description="PRD" evidence="8">
    <location>
        <begin position="290"/>
        <end position="397"/>
    </location>
</feature>
<dbReference type="Proteomes" id="UP001065593">
    <property type="component" value="Unassembled WGS sequence"/>
</dbReference>
<evidence type="ECO:0000256" key="5">
    <source>
        <dbReference type="ARBA" id="ARBA00023163"/>
    </source>
</evidence>
<dbReference type="CDD" id="cd05568">
    <property type="entry name" value="PTS_IIB_bgl_like"/>
    <property type="match status" value="1"/>
</dbReference>
<dbReference type="Gene3D" id="3.40.930.10">
    <property type="entry name" value="Mannitol-specific EII, Chain A"/>
    <property type="match status" value="1"/>
</dbReference>
<proteinExistence type="predicted"/>
<dbReference type="Gene3D" id="3.40.50.2300">
    <property type="match status" value="1"/>
</dbReference>
<dbReference type="CDD" id="cd00211">
    <property type="entry name" value="PTS_IIA_fru"/>
    <property type="match status" value="1"/>
</dbReference>
<dbReference type="SUPFAM" id="SSF52794">
    <property type="entry name" value="PTS system IIB component-like"/>
    <property type="match status" value="1"/>
</dbReference>
<evidence type="ECO:0000313" key="10">
    <source>
        <dbReference type="Proteomes" id="UP001065593"/>
    </source>
</evidence>
<dbReference type="SUPFAM" id="SSF63520">
    <property type="entry name" value="PTS-regulatory domain, PRD"/>
    <property type="match status" value="2"/>
</dbReference>
<feature type="domain" description="PTS EIIB type-2" evidence="7">
    <location>
        <begin position="402"/>
        <end position="492"/>
    </location>
</feature>
<dbReference type="InterPro" id="IPR002178">
    <property type="entry name" value="PTS_EIIA_type-2_dom"/>
</dbReference>
<evidence type="ECO:0000256" key="4">
    <source>
        <dbReference type="ARBA" id="ARBA00023159"/>
    </source>
</evidence>
<dbReference type="Gene3D" id="1.10.10.10">
    <property type="entry name" value="Winged helix-like DNA-binding domain superfamily/Winged helix DNA-binding domain"/>
    <property type="match status" value="2"/>
</dbReference>
<dbReference type="InterPro" id="IPR036388">
    <property type="entry name" value="WH-like_DNA-bd_sf"/>
</dbReference>
<dbReference type="InterPro" id="IPR036634">
    <property type="entry name" value="PRD_sf"/>
</dbReference>
<gene>
    <name evidence="9" type="ORF">LYSBPC_22050</name>
</gene>
<dbReference type="PROSITE" id="PS51372">
    <property type="entry name" value="PRD_2"/>
    <property type="match status" value="2"/>
</dbReference>
<feature type="domain" description="PTS EIIA type-2" evidence="6">
    <location>
        <begin position="496"/>
        <end position="634"/>
    </location>
</feature>
<dbReference type="Pfam" id="PF00359">
    <property type="entry name" value="PTS_EIIA_2"/>
    <property type="match status" value="1"/>
</dbReference>
<keyword evidence="3" id="KW-0805">Transcription regulation</keyword>